<dbReference type="EMBL" id="SDWS01000004">
    <property type="protein sequence ID" value="RYB90831.1"/>
    <property type="molecule type" value="Genomic_DNA"/>
</dbReference>
<accession>A0A4Q2RPH9</accession>
<comment type="caution">
    <text evidence="1">The sequence shown here is derived from an EMBL/GenBank/DDBJ whole genome shotgun (WGS) entry which is preliminary data.</text>
</comment>
<evidence type="ECO:0000313" key="2">
    <source>
        <dbReference type="Proteomes" id="UP000291838"/>
    </source>
</evidence>
<dbReference type="Proteomes" id="UP000291838">
    <property type="component" value="Unassembled WGS sequence"/>
</dbReference>
<sequence length="563" mass="60108">MSTHGFDLGTLDLASGLPHGDGYTLSVLGSGATFGQSQAVVRQIVSMLADGDLVSYDRAGNRVAEFDVLIEGADGAALQAGEVALRRELYRPNVVTWTPPADFSAPTVFEVVTSEMAPKFDDIDELRTRRVFHVTLTCAPFARSRDLVTVPALAVGPTPTTVTVSTADSTTGWTTVAPATLGQTGGYVYSTQTSAFFGEGEHYLFFAAATVPATPYVVVEWQATYPTLFTPTLLAAPVVQTLNLPDGWTKTVYDTTGLSYASLTFRAVLRGTSGQYRIRDVKRTDTIPQITARQVARIVSVAGTERTPASLAIKSANGTSNLNMTVVHTSPEDGSGYSPPLRRWRVSGAASPTTDAATMSGAREPILPANPFIAEIPNPALPEGGYLLAARMRASVVGSATINWATDTRIDGVAEGYVTDYATTNFPSSGNWYFVPIAVLTLPSVRSYSGKVRINLSSMTAELDEAWLFRVDDGCALTVLHNAVKPRLWLDSPDVASRVPRIWIGNDAGRVDASHPGANLYTHGNHTFTPDAMAVFVGTSGTENPEASLTYFPRWHSNAAGAE</sequence>
<protein>
    <submittedName>
        <fullName evidence="1">Uncharacterized protein</fullName>
    </submittedName>
</protein>
<proteinExistence type="predicted"/>
<gene>
    <name evidence="1" type="ORF">EUA06_11180</name>
</gene>
<organism evidence="1 2">
    <name type="scientific">Nocardioides glacieisoli</name>
    <dbReference type="NCBI Taxonomy" id="1168730"/>
    <lineage>
        <taxon>Bacteria</taxon>
        <taxon>Bacillati</taxon>
        <taxon>Actinomycetota</taxon>
        <taxon>Actinomycetes</taxon>
        <taxon>Propionibacteriales</taxon>
        <taxon>Nocardioidaceae</taxon>
        <taxon>Nocardioides</taxon>
    </lineage>
</organism>
<keyword evidence="2" id="KW-1185">Reference proteome</keyword>
<dbReference type="AlphaFoldDB" id="A0A4Q2RPH9"/>
<evidence type="ECO:0000313" key="1">
    <source>
        <dbReference type="EMBL" id="RYB90831.1"/>
    </source>
</evidence>
<reference evidence="1 2" key="1">
    <citation type="submission" date="2019-01" db="EMBL/GenBank/DDBJ databases">
        <title>Novel species of Nocardioides.</title>
        <authorList>
            <person name="Liu Q."/>
            <person name="Xin Y.-H."/>
        </authorList>
    </citation>
    <scope>NUCLEOTIDE SEQUENCE [LARGE SCALE GENOMIC DNA]</scope>
    <source>
        <strain evidence="1 2">HLT3-15</strain>
    </source>
</reference>
<dbReference type="RefSeq" id="WP_129475545.1">
    <property type="nucleotide sequence ID" value="NZ_SDWS01000004.1"/>
</dbReference>
<dbReference type="OrthoDB" id="3836417at2"/>
<name>A0A4Q2RPH9_9ACTN</name>